<evidence type="ECO:0000256" key="2">
    <source>
        <dbReference type="ARBA" id="ARBA00022771"/>
    </source>
</evidence>
<evidence type="ECO:0000256" key="3">
    <source>
        <dbReference type="ARBA" id="ARBA00022833"/>
    </source>
</evidence>
<dbReference type="EMBL" id="PNBA02000007">
    <property type="protein sequence ID" value="KAG6418101.1"/>
    <property type="molecule type" value="Genomic_DNA"/>
</dbReference>
<dbReference type="InterPro" id="IPR011011">
    <property type="entry name" value="Znf_FYVE_PHD"/>
</dbReference>
<dbReference type="CDD" id="cd15489">
    <property type="entry name" value="PHD_SF"/>
    <property type="match status" value="1"/>
</dbReference>
<protein>
    <submittedName>
        <fullName evidence="5">Uncharacterized protein</fullName>
    </submittedName>
</protein>
<keyword evidence="3" id="KW-0862">Zinc</keyword>
<feature type="region of interest" description="Disordered" evidence="4">
    <location>
        <begin position="411"/>
        <end position="471"/>
    </location>
</feature>
<reference evidence="5" key="1">
    <citation type="submission" date="2018-01" db="EMBL/GenBank/DDBJ databases">
        <authorList>
            <person name="Mao J.F."/>
        </authorList>
    </citation>
    <scope>NUCLEOTIDE SEQUENCE</scope>
    <source>
        <strain evidence="5">Huo1</strain>
        <tissue evidence="5">Leaf</tissue>
    </source>
</reference>
<keyword evidence="1" id="KW-0479">Metal-binding</keyword>
<proteinExistence type="predicted"/>
<feature type="compositionally biased region" description="Polar residues" evidence="4">
    <location>
        <begin position="425"/>
        <end position="434"/>
    </location>
</feature>
<sequence length="471" mass="50478">MIIKSEPTTIPAATGCSNCGAHERRLLHQIRCRSGFKRACTTCVLRLHPQAFCPTCFLVYPPTLPNDVVRTCDKCYSHSHSHCVDTNGAPPPKPYICPLCVNPNAPIFKLKPVEDANLVIDNVRVQNCRVMDRDAAKMLLAAARIASTSMNKAAANAKNEAEKRVKEAAFTRKRAKEALEHVALLVHKEKARRKEVGLRDVAGRGYGGIASNGGVKFEAEVSANHGVRNRNSVVPSVSQPFVAVEEKMSSNVVVNVDRDNSNQVLAALTAVELRENEKMGVGMTAQVERSGIGHASDGHTQMDVDEGGMRLNVGENAGLVEDSSTSRADMETDAGDVNNHGEKQLDGVNNEVNLVQPGENLVQNKIAQRWVWLYSNACFGEDLPEGGRSSYLSVLVVVDFVGLSCFLPSSASPLPPPPSTATSSIVDNATTSSATPETSLPVSPSPPPQSESSQPRSSANRTSGLPLVAKV</sequence>
<evidence type="ECO:0000313" key="6">
    <source>
        <dbReference type="Proteomes" id="UP000298416"/>
    </source>
</evidence>
<dbReference type="PANTHER" id="PTHR34451:SF7">
    <property type="entry name" value="PHD FINGER FAMILY PROTEIN"/>
    <property type="match status" value="1"/>
</dbReference>
<dbReference type="SUPFAM" id="SSF57903">
    <property type="entry name" value="FYVE/PHD zinc finger"/>
    <property type="match status" value="1"/>
</dbReference>
<organism evidence="5">
    <name type="scientific">Salvia splendens</name>
    <name type="common">Scarlet sage</name>
    <dbReference type="NCBI Taxonomy" id="180675"/>
    <lineage>
        <taxon>Eukaryota</taxon>
        <taxon>Viridiplantae</taxon>
        <taxon>Streptophyta</taxon>
        <taxon>Embryophyta</taxon>
        <taxon>Tracheophyta</taxon>
        <taxon>Spermatophyta</taxon>
        <taxon>Magnoliopsida</taxon>
        <taxon>eudicotyledons</taxon>
        <taxon>Gunneridae</taxon>
        <taxon>Pentapetalae</taxon>
        <taxon>asterids</taxon>
        <taxon>lamiids</taxon>
        <taxon>Lamiales</taxon>
        <taxon>Lamiaceae</taxon>
        <taxon>Nepetoideae</taxon>
        <taxon>Mentheae</taxon>
        <taxon>Salviinae</taxon>
        <taxon>Salvia</taxon>
        <taxon>Salvia subgen. Calosphace</taxon>
        <taxon>core Calosphace</taxon>
    </lineage>
</organism>
<dbReference type="Proteomes" id="UP000298416">
    <property type="component" value="Unassembled WGS sequence"/>
</dbReference>
<evidence type="ECO:0000256" key="4">
    <source>
        <dbReference type="SAM" id="MobiDB-lite"/>
    </source>
</evidence>
<evidence type="ECO:0000313" key="5">
    <source>
        <dbReference type="EMBL" id="KAG6418101.1"/>
    </source>
</evidence>
<keyword evidence="6" id="KW-1185">Reference proteome</keyword>
<name>A0A8X8XPW0_SALSN</name>
<dbReference type="AlphaFoldDB" id="A0A8X8XPW0"/>
<dbReference type="GO" id="GO:0008270">
    <property type="term" value="F:zinc ion binding"/>
    <property type="evidence" value="ECO:0007669"/>
    <property type="project" value="UniProtKB-KW"/>
</dbReference>
<reference evidence="5" key="2">
    <citation type="submission" date="2020-08" db="EMBL/GenBank/DDBJ databases">
        <title>Plant Genome Project.</title>
        <authorList>
            <person name="Zhang R.-G."/>
        </authorList>
    </citation>
    <scope>NUCLEOTIDE SEQUENCE</scope>
    <source>
        <strain evidence="5">Huo1</strain>
        <tissue evidence="5">Leaf</tissue>
    </source>
</reference>
<comment type="caution">
    <text evidence="5">The sequence shown here is derived from an EMBL/GenBank/DDBJ whole genome shotgun (WGS) entry which is preliminary data.</text>
</comment>
<evidence type="ECO:0000256" key="1">
    <source>
        <dbReference type="ARBA" id="ARBA00022723"/>
    </source>
</evidence>
<keyword evidence="2" id="KW-0863">Zinc-finger</keyword>
<dbReference type="PANTHER" id="PTHR34451">
    <property type="entry name" value="PHD FINGER FAMILY PROTEIN"/>
    <property type="match status" value="1"/>
</dbReference>
<accession>A0A8X8XPW0</accession>
<gene>
    <name evidence="5" type="ORF">SASPL_120300</name>
</gene>